<dbReference type="InterPro" id="IPR023213">
    <property type="entry name" value="CAT-like_dom_sf"/>
</dbReference>
<evidence type="ECO:0000256" key="1">
    <source>
        <dbReference type="ARBA" id="ARBA00009861"/>
    </source>
</evidence>
<proteinExistence type="inferred from homology"/>
<comment type="similarity">
    <text evidence="1">Belongs to the plant acyltransferase family.</text>
</comment>
<name>A0A200RCQ3_MACCD</name>
<dbReference type="Proteomes" id="UP000195402">
    <property type="component" value="Unassembled WGS sequence"/>
</dbReference>
<gene>
    <name evidence="4" type="ORF">BVC80_1065g38</name>
</gene>
<dbReference type="STRING" id="56857.A0A200RCQ3"/>
<comment type="caution">
    <text evidence="4">The sequence shown here is derived from an EMBL/GenBank/DDBJ whole genome shotgun (WGS) entry which is preliminary data.</text>
</comment>
<dbReference type="AlphaFoldDB" id="A0A200RCQ3"/>
<dbReference type="OrthoDB" id="671439at2759"/>
<accession>A0A200RCQ3</accession>
<reference evidence="4 5" key="1">
    <citation type="journal article" date="2017" name="Mol. Plant">
        <title>The Genome of Medicinal Plant Macleaya cordata Provides New Insights into Benzylisoquinoline Alkaloids Metabolism.</title>
        <authorList>
            <person name="Liu X."/>
            <person name="Liu Y."/>
            <person name="Huang P."/>
            <person name="Ma Y."/>
            <person name="Qing Z."/>
            <person name="Tang Q."/>
            <person name="Cao H."/>
            <person name="Cheng P."/>
            <person name="Zheng Y."/>
            <person name="Yuan Z."/>
            <person name="Zhou Y."/>
            <person name="Liu J."/>
            <person name="Tang Z."/>
            <person name="Zhuo Y."/>
            <person name="Zhang Y."/>
            <person name="Yu L."/>
            <person name="Huang J."/>
            <person name="Yang P."/>
            <person name="Peng Q."/>
            <person name="Zhang J."/>
            <person name="Jiang W."/>
            <person name="Zhang Z."/>
            <person name="Lin K."/>
            <person name="Ro D.K."/>
            <person name="Chen X."/>
            <person name="Xiong X."/>
            <person name="Shang Y."/>
            <person name="Huang S."/>
            <person name="Zeng J."/>
        </authorList>
    </citation>
    <scope>NUCLEOTIDE SEQUENCE [LARGE SCALE GENOMIC DNA]</scope>
    <source>
        <strain evidence="5">cv. BLH2017</strain>
        <tissue evidence="4">Root</tissue>
    </source>
</reference>
<evidence type="ECO:0000313" key="4">
    <source>
        <dbReference type="EMBL" id="OVA20488.1"/>
    </source>
</evidence>
<evidence type="ECO:0000313" key="5">
    <source>
        <dbReference type="Proteomes" id="UP000195402"/>
    </source>
</evidence>
<dbReference type="PANTHER" id="PTHR31623">
    <property type="entry name" value="F21J9.9"/>
    <property type="match status" value="1"/>
</dbReference>
<dbReference type="PANTHER" id="PTHR31623:SF17">
    <property type="entry name" value="F21J9.9"/>
    <property type="match status" value="1"/>
</dbReference>
<keyword evidence="3" id="KW-0012">Acyltransferase</keyword>
<keyword evidence="2 4" id="KW-0808">Transferase</keyword>
<dbReference type="Pfam" id="PF02458">
    <property type="entry name" value="Transferase"/>
    <property type="match status" value="1"/>
</dbReference>
<dbReference type="EMBL" id="MVGT01000078">
    <property type="protein sequence ID" value="OVA20488.1"/>
    <property type="molecule type" value="Genomic_DNA"/>
</dbReference>
<protein>
    <submittedName>
        <fullName evidence="4">Transferase</fullName>
    </submittedName>
</protein>
<evidence type="ECO:0000256" key="3">
    <source>
        <dbReference type="ARBA" id="ARBA00023315"/>
    </source>
</evidence>
<dbReference type="Gene3D" id="3.30.559.10">
    <property type="entry name" value="Chloramphenicol acetyltransferase-like domain"/>
    <property type="match status" value="2"/>
</dbReference>
<dbReference type="GO" id="GO:0016746">
    <property type="term" value="F:acyltransferase activity"/>
    <property type="evidence" value="ECO:0007669"/>
    <property type="project" value="UniProtKB-KW"/>
</dbReference>
<dbReference type="InParanoid" id="A0A200RCQ3"/>
<dbReference type="OMA" id="ASMRINN"/>
<organism evidence="4 5">
    <name type="scientific">Macleaya cordata</name>
    <name type="common">Five-seeded plume-poppy</name>
    <name type="synonym">Bocconia cordata</name>
    <dbReference type="NCBI Taxonomy" id="56857"/>
    <lineage>
        <taxon>Eukaryota</taxon>
        <taxon>Viridiplantae</taxon>
        <taxon>Streptophyta</taxon>
        <taxon>Embryophyta</taxon>
        <taxon>Tracheophyta</taxon>
        <taxon>Spermatophyta</taxon>
        <taxon>Magnoliopsida</taxon>
        <taxon>Ranunculales</taxon>
        <taxon>Papaveraceae</taxon>
        <taxon>Papaveroideae</taxon>
        <taxon>Macleaya</taxon>
    </lineage>
</organism>
<evidence type="ECO:0000256" key="2">
    <source>
        <dbReference type="ARBA" id="ARBA00022679"/>
    </source>
</evidence>
<sequence length="437" mass="48221">MKVEVISKEIIKPSLPTPQHLKTFNLSLLDQLSPSFYVPLILFYGAAAPDATDHHRSDMLKRSLSETLTRFYPVAGRIKDNNNIYVDCNDDGVDYFEVRINCTVSDFMSATDELDQLLPSHIVANNNSDVQGAHITVCMSHKIADASTLVTFINCWAATVRGATEIVYPTFDSASLFPPCRELVVSSLGPAKTVTAGMTISTREQRVVIKRFVFDAAKMAALRARIMDMASSTVKNPTRVEAVSALIWKSAMEVSRVKSEEGSLSKRGKTPIFVVNHGVNLRGRMDPPLPKVSFGNLVIVATATSTSEPRVGNHELDGLVGQLRDAINKINGDYIGKVLQSGEFLKSVANKEEEAAADKVDVEVYWMTSWCRFPVYEADFGWGKPIWVTTTGGNSLPYKNIVILIDTRCGEGIEALVTLLEEDVVLFERNLELLVKN</sequence>
<keyword evidence="5" id="KW-1185">Reference proteome</keyword>